<reference evidence="2" key="1">
    <citation type="thesis" date="2021" institute="BYU ScholarsArchive" country="Provo, UT, USA">
        <title>Applications of and Algorithms for Genome Assembly and Genomic Analyses with an Emphasis on Marine Teleosts.</title>
        <authorList>
            <person name="Pickett B.D."/>
        </authorList>
    </citation>
    <scope>NUCLEOTIDE SEQUENCE</scope>
    <source>
        <strain evidence="2">HI-2016</strain>
    </source>
</reference>
<accession>A0A8T2MQ97</accession>
<evidence type="ECO:0000313" key="3">
    <source>
        <dbReference type="Proteomes" id="UP000824540"/>
    </source>
</evidence>
<sequence length="52" mass="5406">MCTAGLVSPSAGCYVYCRFGVSLCWLIFILQVSCLPLLAVMCTAGLMSPSAG</sequence>
<dbReference type="Proteomes" id="UP000824540">
    <property type="component" value="Unassembled WGS sequence"/>
</dbReference>
<name>A0A8T2MQ97_9TELE</name>
<keyword evidence="1" id="KW-1133">Transmembrane helix</keyword>
<protein>
    <submittedName>
        <fullName evidence="2">Uncharacterized protein</fullName>
    </submittedName>
</protein>
<dbReference type="EMBL" id="JAFBMS010001278">
    <property type="protein sequence ID" value="KAG9329340.1"/>
    <property type="molecule type" value="Genomic_DNA"/>
</dbReference>
<evidence type="ECO:0000256" key="1">
    <source>
        <dbReference type="SAM" id="Phobius"/>
    </source>
</evidence>
<organism evidence="2 3">
    <name type="scientific">Albula glossodonta</name>
    <name type="common">roundjaw bonefish</name>
    <dbReference type="NCBI Taxonomy" id="121402"/>
    <lineage>
        <taxon>Eukaryota</taxon>
        <taxon>Metazoa</taxon>
        <taxon>Chordata</taxon>
        <taxon>Craniata</taxon>
        <taxon>Vertebrata</taxon>
        <taxon>Euteleostomi</taxon>
        <taxon>Actinopterygii</taxon>
        <taxon>Neopterygii</taxon>
        <taxon>Teleostei</taxon>
        <taxon>Albuliformes</taxon>
        <taxon>Albulidae</taxon>
        <taxon>Albula</taxon>
    </lineage>
</organism>
<dbReference type="AlphaFoldDB" id="A0A8T2MQ97"/>
<keyword evidence="1" id="KW-0472">Membrane</keyword>
<keyword evidence="3" id="KW-1185">Reference proteome</keyword>
<comment type="caution">
    <text evidence="2">The sequence shown here is derived from an EMBL/GenBank/DDBJ whole genome shotgun (WGS) entry which is preliminary data.</text>
</comment>
<keyword evidence="1" id="KW-0812">Transmembrane</keyword>
<feature type="transmembrane region" description="Helical" evidence="1">
    <location>
        <begin position="25"/>
        <end position="47"/>
    </location>
</feature>
<evidence type="ECO:0000313" key="2">
    <source>
        <dbReference type="EMBL" id="KAG9329340.1"/>
    </source>
</evidence>
<gene>
    <name evidence="2" type="ORF">JZ751_005651</name>
</gene>
<proteinExistence type="predicted"/>